<proteinExistence type="predicted"/>
<accession>A0A822Y6Y4</accession>
<evidence type="ECO:0000313" key="3">
    <source>
        <dbReference type="Proteomes" id="UP000607653"/>
    </source>
</evidence>
<feature type="chain" id="PRO_5032827768" evidence="1">
    <location>
        <begin position="23"/>
        <end position="58"/>
    </location>
</feature>
<evidence type="ECO:0000313" key="2">
    <source>
        <dbReference type="EMBL" id="DAD25368.1"/>
    </source>
</evidence>
<dbReference type="Proteomes" id="UP000607653">
    <property type="component" value="Unassembled WGS sequence"/>
</dbReference>
<name>A0A822Y6Y4_NELNU</name>
<keyword evidence="3" id="KW-1185">Reference proteome</keyword>
<evidence type="ECO:0000256" key="1">
    <source>
        <dbReference type="SAM" id="SignalP"/>
    </source>
</evidence>
<comment type="caution">
    <text evidence="2">The sequence shown here is derived from an EMBL/GenBank/DDBJ whole genome shotgun (WGS) entry which is preliminary data.</text>
</comment>
<keyword evidence="1" id="KW-0732">Signal</keyword>
<organism evidence="2 3">
    <name type="scientific">Nelumbo nucifera</name>
    <name type="common">Sacred lotus</name>
    <dbReference type="NCBI Taxonomy" id="4432"/>
    <lineage>
        <taxon>Eukaryota</taxon>
        <taxon>Viridiplantae</taxon>
        <taxon>Streptophyta</taxon>
        <taxon>Embryophyta</taxon>
        <taxon>Tracheophyta</taxon>
        <taxon>Spermatophyta</taxon>
        <taxon>Magnoliopsida</taxon>
        <taxon>Proteales</taxon>
        <taxon>Nelumbonaceae</taxon>
        <taxon>Nelumbo</taxon>
    </lineage>
</organism>
<feature type="signal peptide" evidence="1">
    <location>
        <begin position="1"/>
        <end position="22"/>
    </location>
</feature>
<reference evidence="2 3" key="1">
    <citation type="journal article" date="2020" name="Mol. Biol. Evol.">
        <title>Distinct Expression and Methylation Patterns for Genes with Different Fates following a Single Whole-Genome Duplication in Flowering Plants.</title>
        <authorList>
            <person name="Shi T."/>
            <person name="Rahmani R.S."/>
            <person name="Gugger P.F."/>
            <person name="Wang M."/>
            <person name="Li H."/>
            <person name="Zhang Y."/>
            <person name="Li Z."/>
            <person name="Wang Q."/>
            <person name="Van de Peer Y."/>
            <person name="Marchal K."/>
            <person name="Chen J."/>
        </authorList>
    </citation>
    <scope>NUCLEOTIDE SEQUENCE [LARGE SCALE GENOMIC DNA]</scope>
    <source>
        <tissue evidence="2">Leaf</tissue>
    </source>
</reference>
<dbReference type="AlphaFoldDB" id="A0A822Y6Y4"/>
<protein>
    <submittedName>
        <fullName evidence="2">Uncharacterized protein</fullName>
    </submittedName>
</protein>
<gene>
    <name evidence="2" type="ORF">HUJ06_026832</name>
</gene>
<dbReference type="EMBL" id="DUZY01000001">
    <property type="protein sequence ID" value="DAD25368.1"/>
    <property type="molecule type" value="Genomic_DNA"/>
</dbReference>
<sequence>MQGHGCLQACFLLLSLDLLLKARFFLLPHEILVRPWRISFLNNFPVKSFRARFGRRLR</sequence>